<gene>
    <name evidence="1" type="ORF">ASPWEDRAFT_39301</name>
</gene>
<accession>A0A1L9RRV3</accession>
<dbReference type="VEuPathDB" id="FungiDB:ASPWEDRAFT_39301"/>
<name>A0A1L9RRV3_ASPWE</name>
<evidence type="ECO:0000313" key="1">
    <source>
        <dbReference type="EMBL" id="OJJ37578.1"/>
    </source>
</evidence>
<dbReference type="EMBL" id="KV878211">
    <property type="protein sequence ID" value="OJJ37578.1"/>
    <property type="molecule type" value="Genomic_DNA"/>
</dbReference>
<dbReference type="GeneID" id="63750916"/>
<reference evidence="2" key="1">
    <citation type="journal article" date="2017" name="Genome Biol.">
        <title>Comparative genomics reveals high biological diversity and specific adaptations in the industrially and medically important fungal genus Aspergillus.</title>
        <authorList>
            <person name="de Vries R.P."/>
            <person name="Riley R."/>
            <person name="Wiebenga A."/>
            <person name="Aguilar-Osorio G."/>
            <person name="Amillis S."/>
            <person name="Uchima C.A."/>
            <person name="Anderluh G."/>
            <person name="Asadollahi M."/>
            <person name="Askin M."/>
            <person name="Barry K."/>
            <person name="Battaglia E."/>
            <person name="Bayram O."/>
            <person name="Benocci T."/>
            <person name="Braus-Stromeyer S.A."/>
            <person name="Caldana C."/>
            <person name="Canovas D."/>
            <person name="Cerqueira G.C."/>
            <person name="Chen F."/>
            <person name="Chen W."/>
            <person name="Choi C."/>
            <person name="Clum A."/>
            <person name="Dos Santos R.A."/>
            <person name="Damasio A.R."/>
            <person name="Diallinas G."/>
            <person name="Emri T."/>
            <person name="Fekete E."/>
            <person name="Flipphi M."/>
            <person name="Freyberg S."/>
            <person name="Gallo A."/>
            <person name="Gournas C."/>
            <person name="Habgood R."/>
            <person name="Hainaut M."/>
            <person name="Harispe M.L."/>
            <person name="Henrissat B."/>
            <person name="Hilden K.S."/>
            <person name="Hope R."/>
            <person name="Hossain A."/>
            <person name="Karabika E."/>
            <person name="Karaffa L."/>
            <person name="Karanyi Z."/>
            <person name="Krasevec N."/>
            <person name="Kuo A."/>
            <person name="Kusch H."/>
            <person name="LaButti K."/>
            <person name="Lagendijk E.L."/>
            <person name="Lapidus A."/>
            <person name="Levasseur A."/>
            <person name="Lindquist E."/>
            <person name="Lipzen A."/>
            <person name="Logrieco A.F."/>
            <person name="MacCabe A."/>
            <person name="Maekelae M.R."/>
            <person name="Malavazi I."/>
            <person name="Melin P."/>
            <person name="Meyer V."/>
            <person name="Mielnichuk N."/>
            <person name="Miskei M."/>
            <person name="Molnar A.P."/>
            <person name="Mule G."/>
            <person name="Ngan C.Y."/>
            <person name="Orejas M."/>
            <person name="Orosz E."/>
            <person name="Ouedraogo J.P."/>
            <person name="Overkamp K.M."/>
            <person name="Park H.-S."/>
            <person name="Perrone G."/>
            <person name="Piumi F."/>
            <person name="Punt P.J."/>
            <person name="Ram A.F."/>
            <person name="Ramon A."/>
            <person name="Rauscher S."/>
            <person name="Record E."/>
            <person name="Riano-Pachon D.M."/>
            <person name="Robert V."/>
            <person name="Roehrig J."/>
            <person name="Ruller R."/>
            <person name="Salamov A."/>
            <person name="Salih N.S."/>
            <person name="Samson R.A."/>
            <person name="Sandor E."/>
            <person name="Sanguinetti M."/>
            <person name="Schuetze T."/>
            <person name="Sepcic K."/>
            <person name="Shelest E."/>
            <person name="Sherlock G."/>
            <person name="Sophianopoulou V."/>
            <person name="Squina F.M."/>
            <person name="Sun H."/>
            <person name="Susca A."/>
            <person name="Todd R.B."/>
            <person name="Tsang A."/>
            <person name="Unkles S.E."/>
            <person name="van de Wiele N."/>
            <person name="van Rossen-Uffink D."/>
            <person name="Oliveira J.V."/>
            <person name="Vesth T.C."/>
            <person name="Visser J."/>
            <person name="Yu J.-H."/>
            <person name="Zhou M."/>
            <person name="Andersen M.R."/>
            <person name="Archer D.B."/>
            <person name="Baker S.E."/>
            <person name="Benoit I."/>
            <person name="Brakhage A.A."/>
            <person name="Braus G.H."/>
            <person name="Fischer R."/>
            <person name="Frisvad J.C."/>
            <person name="Goldman G.H."/>
            <person name="Houbraken J."/>
            <person name="Oakley B."/>
            <person name="Pocsi I."/>
            <person name="Scazzocchio C."/>
            <person name="Seiboth B."/>
            <person name="vanKuyk P.A."/>
            <person name="Wortman J."/>
            <person name="Dyer P.S."/>
            <person name="Grigoriev I.V."/>
        </authorList>
    </citation>
    <scope>NUCLEOTIDE SEQUENCE [LARGE SCALE GENOMIC DNA]</scope>
    <source>
        <strain evidence="2">DTO 134E9</strain>
    </source>
</reference>
<keyword evidence="2" id="KW-1185">Reference proteome</keyword>
<sequence>MYRILYGNNSIAVRWTGIEYEDEWTRRKEVLESWGWEILKTGKSDTSFAIECTLRKSDTI</sequence>
<proteinExistence type="predicted"/>
<protein>
    <submittedName>
        <fullName evidence="1">Uncharacterized protein</fullName>
    </submittedName>
</protein>
<dbReference type="RefSeq" id="XP_040691254.1">
    <property type="nucleotide sequence ID" value="XM_040835068.1"/>
</dbReference>
<dbReference type="AlphaFoldDB" id="A0A1L9RRV3"/>
<dbReference type="Proteomes" id="UP000184383">
    <property type="component" value="Unassembled WGS sequence"/>
</dbReference>
<evidence type="ECO:0000313" key="2">
    <source>
        <dbReference type="Proteomes" id="UP000184383"/>
    </source>
</evidence>
<organism evidence="1 2">
    <name type="scientific">Aspergillus wentii DTO 134E9</name>
    <dbReference type="NCBI Taxonomy" id="1073089"/>
    <lineage>
        <taxon>Eukaryota</taxon>
        <taxon>Fungi</taxon>
        <taxon>Dikarya</taxon>
        <taxon>Ascomycota</taxon>
        <taxon>Pezizomycotina</taxon>
        <taxon>Eurotiomycetes</taxon>
        <taxon>Eurotiomycetidae</taxon>
        <taxon>Eurotiales</taxon>
        <taxon>Aspergillaceae</taxon>
        <taxon>Aspergillus</taxon>
        <taxon>Aspergillus subgen. Cremei</taxon>
    </lineage>
</organism>